<protein>
    <submittedName>
        <fullName evidence="5">InlB B-repeat-containing protein</fullName>
    </submittedName>
</protein>
<dbReference type="InterPro" id="IPR044060">
    <property type="entry name" value="Bacterial_rp_domain"/>
</dbReference>
<evidence type="ECO:0000313" key="6">
    <source>
        <dbReference type="Proteomes" id="UP001523565"/>
    </source>
</evidence>
<organism evidence="5 6">
    <name type="scientific">Ohessyouella blattaphilus</name>
    <dbReference type="NCBI Taxonomy" id="2949333"/>
    <lineage>
        <taxon>Bacteria</taxon>
        <taxon>Bacillati</taxon>
        <taxon>Bacillota</taxon>
        <taxon>Clostridia</taxon>
        <taxon>Lachnospirales</taxon>
        <taxon>Lachnospiraceae</taxon>
        <taxon>Ohessyouella</taxon>
    </lineage>
</organism>
<sequence length="1947" mass="209869">MQLNKGKKNILGRIVASLFLLLFATFFFCVDDTKAAEGDTIKINLSNVANLSSTADYSVTTTNNVIELLTKDATYELTGTMTGHVIVRKDCTVILNGVTITAGDYTQASPYKASFPVGTAALSIQGNATCTVQLKGSNNLTGKSGYSGTSVLKNSAGIYVENTINTVAVGGDAVGTRRLASIIIEDGGSGTGKLTVKGGTQSAAIGGNVNRATGNITVNSGVIEAIAGSWSTGLGDGDSEKNTANTDLVAWSCADIGKEDGKPDTCQAAKIVINDGNLWLEGQNAAPAIGTSDELSGQNGTGDGSGVKDRIWYGQSITINGGTTICVGGSTSYTSIGAGLYTILTPGNITINQNEAGTTRLIAISREQGYTVNNSGMTADQEHPNISAESTANVFSFKYTATGFTPDKFTLTNMLKVGDKGYELSQSAVDFVNNEFDLFEVSHSGMYIKGLALVLPDGHYSIKVDADDIADVELEGGGMVYGDASDPSKKICTINLKVEKDDEPWNNCDKTFVLRTSESTSTSGTDITTFAVKNGTYYVHEKVDGKYIYTGKKIIISGASASVTLDYYTVTFWEEKEHSVEAEPYDSQIVFGGNKATIPSSPTKTGYTFAGWSEDLSEKSISEKTEVNATWTANTYSVHFNKNTPSGGTVTGTTGDSNSKQSFTYDEEQEALAENGFTCEGYLFKGWSTKSTTGVYPGSGAITWDYTDKEQVKNLTTTANGVVELYAVWEKNAAINGNVTIEYSYIEEGGASETVKDIPVSSRAQTTVVELWRNVAGENGTTKVDETEITFAIDTTVKETVEGKEYLVSAKDFTFTGYPASDENGNAYEYFAKTALATYNTKYPDAEKKLELRLTYNPACITVPLEISLDGTFEGVEKPWPQEVYVKVVYRNHTETDWKAKPTAEKGDVIIQHGGAKDALDGSYVACTWDATAEVYKGAYPVWLYSLDEKQNKILYDYHMVVVGYKLSEAETKAVGDAGFAVVYDDATDVATDTTNWVYCSDLGDKTVSGIIRATLGIKIYDITYNLNGDETNPVTNGTTEKPAPGEYTYGVGVDANDMPVPSRPNYDFDGWYGVDGNGDIDLNNKIESIAADQIDEVILSANWTPKTYAIAYELREGAFAEGADEPKTYVYGESTQDIPEPAKANYTFIGWYLAEDVDGVYDDTQKVSKISATQSGDVTLYARWEANAYDIIYNLNGSADKPAAFTDDPVDTYIYGEGLAELPTPEREDYIFEGWYNDLGEGVDPFTEENKATSIAGDQAGEIKLIANWKLQESDVEITFKKDGETWTEGTPVIQLKDKDGNIYDGSGKMPNGEYTIIVDGRETEETIIVDYKKPEDNKKDLAFYTLTLHADTGCENVTGGGVYLANERVGIKVNDVDGYCFTKWTANPETYTIAAFKQLEISMPNYPLTLTAHADRYASQVRINVNLDGNPWNEKLQGVTLLRNEENGKEFVNLDNIPNGEYKILVDGEDTRQTIVVDNTQGVLQEATLDYFTLTILGSDGIESADGSGIYLSGEVASVITKIEEDYCFDGWESEGEAAPLTTKNGKIVMNRSLTLKPKAHAPAEDEEGSGSATFCCYTVNHYVMGEDGAYANEANYSEMLHCEPNKEILCTTLVDGTLEDEVITYSHASATGPEGSADKLVAVDGAAINLYYARSTEKYALTLVTGDGVTAVSEEAMGNYAAGETINISAVVPEDYIFTKWAPNVTGYQEYNTREATITMPASDLTLEARGMLRRTSVVIGADKDDTPWGDAVITLVDNDGNIIAEDQFDSVPDGEYHVYVDGKDTGAVIEVEYDSGLSLAEQLEFYTLSLERGTGIGKVAGDGVYIAGMAVSISAEVETGYSFTMWNGYKDTAISTHTTTFQMPAESVTLKANAEAVKADGGATGSETPGSGTQAAPTGGAETRQTETKTGDSSTPIFWILILVGSLLACGAVVIFKKKQNKK</sequence>
<dbReference type="InterPro" id="IPR042229">
    <property type="entry name" value="Listeria/Bacterioides_rpt_sf"/>
</dbReference>
<dbReference type="RefSeq" id="WP_262069170.1">
    <property type="nucleotide sequence ID" value="NZ_JAMXOC010000011.1"/>
</dbReference>
<gene>
    <name evidence="5" type="ORF">NK118_08505</name>
</gene>
<reference evidence="5 6" key="1">
    <citation type="journal article" date="2022" name="Genome Biol. Evol.">
        <title>Host diet, physiology and behaviors set the stage for Lachnospiraceae cladogenesis.</title>
        <authorList>
            <person name="Vera-Ponce De Leon A."/>
            <person name="Schneider M."/>
            <person name="Jahnes B.C."/>
            <person name="Sadowski V."/>
            <person name="Camuy-Velez L.A."/>
            <person name="Duan J."/>
            <person name="Sabree Z.L."/>
        </authorList>
    </citation>
    <scope>NUCLEOTIDE SEQUENCE [LARGE SCALE GENOMIC DNA]</scope>
    <source>
        <strain evidence="5 6">PAL227</strain>
    </source>
</reference>
<keyword evidence="3" id="KW-1133">Transmembrane helix</keyword>
<keyword evidence="3" id="KW-0472">Membrane</keyword>
<dbReference type="InterPro" id="IPR013378">
    <property type="entry name" value="InlB-like_B-rpt"/>
</dbReference>
<comment type="caution">
    <text evidence="5">The sequence shown here is derived from an EMBL/GenBank/DDBJ whole genome shotgun (WGS) entry which is preliminary data.</text>
</comment>
<proteinExistence type="predicted"/>
<evidence type="ECO:0000256" key="1">
    <source>
        <dbReference type="ARBA" id="ARBA00004196"/>
    </source>
</evidence>
<dbReference type="EMBL" id="JAMZFV010000011">
    <property type="protein sequence ID" value="MCP1110290.1"/>
    <property type="molecule type" value="Genomic_DNA"/>
</dbReference>
<evidence type="ECO:0000259" key="4">
    <source>
        <dbReference type="Pfam" id="PF18998"/>
    </source>
</evidence>
<dbReference type="Pfam" id="PF09479">
    <property type="entry name" value="Flg_new"/>
    <property type="match status" value="5"/>
</dbReference>
<evidence type="ECO:0000256" key="2">
    <source>
        <dbReference type="SAM" id="MobiDB-lite"/>
    </source>
</evidence>
<evidence type="ECO:0000256" key="3">
    <source>
        <dbReference type="SAM" id="Phobius"/>
    </source>
</evidence>
<evidence type="ECO:0000313" key="5">
    <source>
        <dbReference type="EMBL" id="MCP1110290.1"/>
    </source>
</evidence>
<name>A0ABT1EHX4_9FIRM</name>
<dbReference type="NCBIfam" id="TIGR02543">
    <property type="entry name" value="List_Bact_rpt"/>
    <property type="match status" value="3"/>
</dbReference>
<dbReference type="Gene3D" id="2.60.40.4270">
    <property type="entry name" value="Listeria-Bacteroides repeat domain"/>
    <property type="match status" value="5"/>
</dbReference>
<comment type="subcellular location">
    <subcellularLocation>
        <location evidence="1">Cell envelope</location>
    </subcellularLocation>
</comment>
<feature type="region of interest" description="Disordered" evidence="2">
    <location>
        <begin position="642"/>
        <end position="661"/>
    </location>
</feature>
<feature type="transmembrane region" description="Helical" evidence="3">
    <location>
        <begin position="1921"/>
        <end position="1940"/>
    </location>
</feature>
<dbReference type="Proteomes" id="UP001523565">
    <property type="component" value="Unassembled WGS sequence"/>
</dbReference>
<feature type="domain" description="Bacterial repeat" evidence="4">
    <location>
        <begin position="1818"/>
        <end position="1877"/>
    </location>
</feature>
<keyword evidence="6" id="KW-1185">Reference proteome</keyword>
<feature type="region of interest" description="Disordered" evidence="2">
    <location>
        <begin position="1883"/>
        <end position="1916"/>
    </location>
</feature>
<dbReference type="Pfam" id="PF18998">
    <property type="entry name" value="Flg_new_2"/>
    <property type="match status" value="3"/>
</dbReference>
<accession>A0ABT1EHX4</accession>
<feature type="domain" description="Bacterial repeat" evidence="4">
    <location>
        <begin position="1665"/>
        <end position="1732"/>
    </location>
</feature>
<feature type="compositionally biased region" description="Polar residues" evidence="2">
    <location>
        <begin position="1889"/>
        <end position="1900"/>
    </location>
</feature>
<keyword evidence="3" id="KW-0812">Transmembrane</keyword>
<feature type="domain" description="Bacterial repeat" evidence="4">
    <location>
        <begin position="1346"/>
        <end position="1415"/>
    </location>
</feature>